<evidence type="ECO:0000256" key="1">
    <source>
        <dbReference type="ARBA" id="ARBA00004141"/>
    </source>
</evidence>
<keyword evidence="2" id="KW-0813">Transport</keyword>
<dbReference type="AlphaFoldDB" id="A0A3E2HL68"/>
<keyword evidence="4" id="KW-0029">Amino-acid transport</keyword>
<dbReference type="OMA" id="AMFSTAN"/>
<dbReference type="FunFam" id="1.20.1740.10:FF:000001">
    <property type="entry name" value="Amino acid permease"/>
    <property type="match status" value="1"/>
</dbReference>
<name>A0A3E2HL68_SCYLI</name>
<feature type="transmembrane region" description="Helical" evidence="8">
    <location>
        <begin position="403"/>
        <end position="424"/>
    </location>
</feature>
<dbReference type="GO" id="GO:0015171">
    <property type="term" value="F:amino acid transmembrane transporter activity"/>
    <property type="evidence" value="ECO:0007669"/>
    <property type="project" value="TreeGrafter"/>
</dbReference>
<feature type="compositionally biased region" description="Polar residues" evidence="7">
    <location>
        <begin position="1"/>
        <end position="21"/>
    </location>
</feature>
<dbReference type="EMBL" id="NCSJ02000025">
    <property type="protein sequence ID" value="RFU34136.1"/>
    <property type="molecule type" value="Genomic_DNA"/>
</dbReference>
<keyword evidence="6 8" id="KW-0472">Membrane</keyword>
<feature type="transmembrane region" description="Helical" evidence="8">
    <location>
        <begin position="164"/>
        <end position="184"/>
    </location>
</feature>
<feature type="transmembrane region" description="Helical" evidence="8">
    <location>
        <begin position="190"/>
        <end position="210"/>
    </location>
</feature>
<comment type="caution">
    <text evidence="10">The sequence shown here is derived from an EMBL/GenBank/DDBJ whole genome shotgun (WGS) entry which is preliminary data.</text>
</comment>
<accession>A0A3E2HL68</accession>
<keyword evidence="5 8" id="KW-1133">Transmembrane helix</keyword>
<dbReference type="PANTHER" id="PTHR43341">
    <property type="entry name" value="AMINO ACID PERMEASE"/>
    <property type="match status" value="1"/>
</dbReference>
<dbReference type="Gene3D" id="1.20.1740.10">
    <property type="entry name" value="Amino acid/polyamine transporter I"/>
    <property type="match status" value="1"/>
</dbReference>
<feature type="transmembrane region" description="Helical" evidence="8">
    <location>
        <begin position="374"/>
        <end position="397"/>
    </location>
</feature>
<evidence type="ECO:0000256" key="6">
    <source>
        <dbReference type="ARBA" id="ARBA00023136"/>
    </source>
</evidence>
<dbReference type="PANTHER" id="PTHR43341:SF3">
    <property type="entry name" value="AMINO-ACID PERMEASE PB1C11.02-RELATED"/>
    <property type="match status" value="1"/>
</dbReference>
<evidence type="ECO:0000256" key="7">
    <source>
        <dbReference type="SAM" id="MobiDB-lite"/>
    </source>
</evidence>
<dbReference type="Pfam" id="PF00324">
    <property type="entry name" value="AA_permease"/>
    <property type="match status" value="1"/>
</dbReference>
<feature type="transmembrane region" description="Helical" evidence="8">
    <location>
        <begin position="79"/>
        <end position="98"/>
    </location>
</feature>
<dbReference type="STRING" id="5539.A0A3E2HL68"/>
<dbReference type="PROSITE" id="PS00218">
    <property type="entry name" value="AMINO_ACID_PERMEASE_1"/>
    <property type="match status" value="1"/>
</dbReference>
<protein>
    <recommendedName>
        <fullName evidence="9">Amino acid permease/ SLC12A domain-containing protein</fullName>
    </recommendedName>
</protein>
<evidence type="ECO:0000259" key="9">
    <source>
        <dbReference type="Pfam" id="PF00324"/>
    </source>
</evidence>
<dbReference type="OrthoDB" id="3900342at2759"/>
<feature type="transmembrane region" description="Helical" evidence="8">
    <location>
        <begin position="444"/>
        <end position="466"/>
    </location>
</feature>
<feature type="non-terminal residue" evidence="10">
    <location>
        <position position="545"/>
    </location>
</feature>
<dbReference type="GO" id="GO:0016020">
    <property type="term" value="C:membrane"/>
    <property type="evidence" value="ECO:0007669"/>
    <property type="project" value="UniProtKB-SubCell"/>
</dbReference>
<evidence type="ECO:0000256" key="8">
    <source>
        <dbReference type="SAM" id="Phobius"/>
    </source>
</evidence>
<feature type="transmembrane region" description="Helical" evidence="8">
    <location>
        <begin position="478"/>
        <end position="495"/>
    </location>
</feature>
<dbReference type="Proteomes" id="UP000258309">
    <property type="component" value="Unassembled WGS sequence"/>
</dbReference>
<dbReference type="InterPro" id="IPR004840">
    <property type="entry name" value="Amino_acid_permease_CS"/>
</dbReference>
<keyword evidence="3 8" id="KW-0812">Transmembrane</keyword>
<feature type="transmembrane region" description="Helical" evidence="8">
    <location>
        <begin position="278"/>
        <end position="297"/>
    </location>
</feature>
<feature type="domain" description="Amino acid permease/ SLC12A" evidence="9">
    <location>
        <begin position="55"/>
        <end position="506"/>
    </location>
</feature>
<evidence type="ECO:0000256" key="3">
    <source>
        <dbReference type="ARBA" id="ARBA00022692"/>
    </source>
</evidence>
<evidence type="ECO:0000256" key="4">
    <source>
        <dbReference type="ARBA" id="ARBA00022970"/>
    </source>
</evidence>
<reference evidence="10 11" key="1">
    <citation type="submission" date="2018-05" db="EMBL/GenBank/DDBJ databases">
        <title>Draft genome sequence of Scytalidium lignicola DSM 105466, a ubiquitous saprotrophic fungus.</title>
        <authorList>
            <person name="Buettner E."/>
            <person name="Gebauer A.M."/>
            <person name="Hofrichter M."/>
            <person name="Liers C."/>
            <person name="Kellner H."/>
        </authorList>
    </citation>
    <scope>NUCLEOTIDE SEQUENCE [LARGE SCALE GENOMIC DNA]</scope>
    <source>
        <strain evidence="10 11">DSM 105466</strain>
    </source>
</reference>
<gene>
    <name evidence="10" type="ORF">B7463_g2255</name>
</gene>
<sequence length="545" mass="59174">MVSSGLQGGEYSQPQKETSAQDVEKEAVLLPDDASLGHHRIVADRLARKLSARQVQMIAIGGTIGTGLFLGTGKSLATGGPASILIAYLIVGGIVFTTMLSLGEMAAFIPVAGSFCTFAGRFVDDAFGFALTWNYWFNDAVSTASDLTALQLVFSYWDTGFPGWALSLIFWAVLVVANIITVAAYGELEYWLSLLKVVTIVIFILLGIAVNAGGNTEHHYIGGENWHIPGAPFVGGIGGFASVFVTASFAYGGTESIAITAGELSNPTKNIPRVVKNVFWRILLFYILSVLLIGLNVPYNTKGLSSSDSSTSPFTIVFQMAGSKAAGSFINAVVITSVISAGNHALYAGTRLLYTLAIAGHAPRFFGKLNRNKVPWIAVLTTSAISGLCFGASFIGAGQLWSWLQNIVGVSNQLSWIAIGIASLRFRAALKVQGKTHLLPFKNWTYPVGPWVSVILNIVLVLVQGWSCFSPKFDRVSFVSFYIEIPVMIVMYFGWKVWKRTSIVKLSEMDLDTDVYEPTPGEKLQIEEEERGWKGKVRTVIRWLF</sequence>
<dbReference type="InterPro" id="IPR050524">
    <property type="entry name" value="APC_YAT"/>
</dbReference>
<feature type="transmembrane region" description="Helical" evidence="8">
    <location>
        <begin position="231"/>
        <end position="251"/>
    </location>
</feature>
<evidence type="ECO:0000313" key="11">
    <source>
        <dbReference type="Proteomes" id="UP000258309"/>
    </source>
</evidence>
<feature type="non-terminal residue" evidence="10">
    <location>
        <position position="1"/>
    </location>
</feature>
<dbReference type="InterPro" id="IPR004841">
    <property type="entry name" value="AA-permease/SLC12A_dom"/>
</dbReference>
<dbReference type="PIRSF" id="PIRSF006060">
    <property type="entry name" value="AA_transporter"/>
    <property type="match status" value="1"/>
</dbReference>
<feature type="transmembrane region" description="Helical" evidence="8">
    <location>
        <begin position="55"/>
        <end position="73"/>
    </location>
</feature>
<evidence type="ECO:0000256" key="5">
    <source>
        <dbReference type="ARBA" id="ARBA00022989"/>
    </source>
</evidence>
<comment type="subcellular location">
    <subcellularLocation>
        <location evidence="1">Membrane</location>
        <topology evidence="1">Multi-pass membrane protein</topology>
    </subcellularLocation>
</comment>
<feature type="region of interest" description="Disordered" evidence="7">
    <location>
        <begin position="1"/>
        <end position="23"/>
    </location>
</feature>
<evidence type="ECO:0000313" key="10">
    <source>
        <dbReference type="EMBL" id="RFU34136.1"/>
    </source>
</evidence>
<evidence type="ECO:0000256" key="2">
    <source>
        <dbReference type="ARBA" id="ARBA00022448"/>
    </source>
</evidence>
<keyword evidence="11" id="KW-1185">Reference proteome</keyword>
<proteinExistence type="predicted"/>
<organism evidence="10 11">
    <name type="scientific">Scytalidium lignicola</name>
    <name type="common">Hyphomycete</name>
    <dbReference type="NCBI Taxonomy" id="5539"/>
    <lineage>
        <taxon>Eukaryota</taxon>
        <taxon>Fungi</taxon>
        <taxon>Dikarya</taxon>
        <taxon>Ascomycota</taxon>
        <taxon>Pezizomycotina</taxon>
        <taxon>Leotiomycetes</taxon>
        <taxon>Leotiomycetes incertae sedis</taxon>
        <taxon>Scytalidium</taxon>
    </lineage>
</organism>